<organism evidence="3 4">
    <name type="scientific">Kitasatospora phosalacinea</name>
    <dbReference type="NCBI Taxonomy" id="2065"/>
    <lineage>
        <taxon>Bacteria</taxon>
        <taxon>Bacillati</taxon>
        <taxon>Actinomycetota</taxon>
        <taxon>Actinomycetes</taxon>
        <taxon>Kitasatosporales</taxon>
        <taxon>Streptomycetaceae</taxon>
        <taxon>Kitasatospora</taxon>
    </lineage>
</organism>
<dbReference type="GO" id="GO:0004497">
    <property type="term" value="F:monooxygenase activity"/>
    <property type="evidence" value="ECO:0007669"/>
    <property type="project" value="InterPro"/>
</dbReference>
<evidence type="ECO:0000256" key="1">
    <source>
        <dbReference type="ARBA" id="ARBA00010617"/>
    </source>
</evidence>
<dbReference type="GO" id="GO:0016705">
    <property type="term" value="F:oxidoreductase activity, acting on paired donors, with incorporation or reduction of molecular oxygen"/>
    <property type="evidence" value="ECO:0007669"/>
    <property type="project" value="InterPro"/>
</dbReference>
<dbReference type="Gene3D" id="1.10.630.10">
    <property type="entry name" value="Cytochrome P450"/>
    <property type="match status" value="1"/>
</dbReference>
<dbReference type="SUPFAM" id="SSF48264">
    <property type="entry name" value="Cytochrome P450"/>
    <property type="match status" value="1"/>
</dbReference>
<dbReference type="Proteomes" id="UP001165143">
    <property type="component" value="Unassembled WGS sequence"/>
</dbReference>
<comment type="similarity">
    <text evidence="1">Belongs to the cytochrome P450 family.</text>
</comment>
<feature type="region of interest" description="Disordered" evidence="2">
    <location>
        <begin position="1"/>
        <end position="22"/>
    </location>
</feature>
<dbReference type="GO" id="GO:0005506">
    <property type="term" value="F:iron ion binding"/>
    <property type="evidence" value="ECO:0007669"/>
    <property type="project" value="InterPro"/>
</dbReference>
<dbReference type="AlphaFoldDB" id="A0A9W6PPA5"/>
<gene>
    <name evidence="3" type="ORF">Kpho01_63830</name>
</gene>
<dbReference type="InterPro" id="IPR036396">
    <property type="entry name" value="Cyt_P450_sf"/>
</dbReference>
<reference evidence="3" key="1">
    <citation type="submission" date="2023-02" db="EMBL/GenBank/DDBJ databases">
        <title>Kitasatospora phosalacinea NBRC 14362.</title>
        <authorList>
            <person name="Ichikawa N."/>
            <person name="Sato H."/>
            <person name="Tonouchi N."/>
        </authorList>
    </citation>
    <scope>NUCLEOTIDE SEQUENCE</scope>
    <source>
        <strain evidence="3">NBRC 14362</strain>
    </source>
</reference>
<dbReference type="EMBL" id="BSRX01000051">
    <property type="protein sequence ID" value="GLW58372.1"/>
    <property type="molecule type" value="Genomic_DNA"/>
</dbReference>
<comment type="caution">
    <text evidence="3">The sequence shown here is derived from an EMBL/GenBank/DDBJ whole genome shotgun (WGS) entry which is preliminary data.</text>
</comment>
<feature type="compositionally biased region" description="Basic and acidic residues" evidence="2">
    <location>
        <begin position="1"/>
        <end position="12"/>
    </location>
</feature>
<proteinExistence type="inferred from homology"/>
<dbReference type="PANTHER" id="PTHR46696:SF6">
    <property type="entry name" value="P450, PUTATIVE (EUROFUNG)-RELATED"/>
    <property type="match status" value="1"/>
</dbReference>
<evidence type="ECO:0000313" key="4">
    <source>
        <dbReference type="Proteomes" id="UP001165143"/>
    </source>
</evidence>
<evidence type="ECO:0000313" key="3">
    <source>
        <dbReference type="EMBL" id="GLW58372.1"/>
    </source>
</evidence>
<sequence length="113" mass="11954">MPGLLRHPDRLQALRADPGPVQDGIDELPRHDAPTQLVARISTQGTGTAGATVPAGSTATVRLGAVLAKTGLRLASTELAGRYRDVTPACEDVVRRRQVNTRGLGELRVDLVP</sequence>
<dbReference type="GO" id="GO:0020037">
    <property type="term" value="F:heme binding"/>
    <property type="evidence" value="ECO:0007669"/>
    <property type="project" value="InterPro"/>
</dbReference>
<dbReference type="PANTHER" id="PTHR46696">
    <property type="entry name" value="P450, PUTATIVE (EUROFUNG)-RELATED"/>
    <property type="match status" value="1"/>
</dbReference>
<accession>A0A9W6PPA5</accession>
<evidence type="ECO:0000256" key="2">
    <source>
        <dbReference type="SAM" id="MobiDB-lite"/>
    </source>
</evidence>
<protein>
    <submittedName>
        <fullName evidence="3">Uncharacterized protein</fullName>
    </submittedName>
</protein>
<name>A0A9W6PPA5_9ACTN</name>